<dbReference type="InterPro" id="IPR018108">
    <property type="entry name" value="MCP_transmembrane"/>
</dbReference>
<evidence type="ECO:0000256" key="1">
    <source>
        <dbReference type="ARBA" id="ARBA00001933"/>
    </source>
</evidence>
<dbReference type="GO" id="GO:0030170">
    <property type="term" value="F:pyridoxal phosphate binding"/>
    <property type="evidence" value="ECO:0007669"/>
    <property type="project" value="InterPro"/>
</dbReference>
<evidence type="ECO:0000256" key="16">
    <source>
        <dbReference type="PROSITE-ProRule" id="PRU00282"/>
    </source>
</evidence>
<proteinExistence type="inferred from homology"/>
<comment type="caution">
    <text evidence="18">The sequence shown here is derived from an EMBL/GenBank/DDBJ whole genome shotgun (WGS) entry which is preliminary data.</text>
</comment>
<feature type="repeat" description="Solcar" evidence="16">
    <location>
        <begin position="862"/>
        <end position="952"/>
    </location>
</feature>
<dbReference type="InterPro" id="IPR023395">
    <property type="entry name" value="MCP_dom_sf"/>
</dbReference>
<dbReference type="GO" id="GO:0005737">
    <property type="term" value="C:cytoplasm"/>
    <property type="evidence" value="ECO:0007669"/>
    <property type="project" value="TreeGrafter"/>
</dbReference>
<evidence type="ECO:0000313" key="20">
    <source>
        <dbReference type="Proteomes" id="UP001152797"/>
    </source>
</evidence>
<comment type="subcellular location">
    <subcellularLocation>
        <location evidence="3">Membrane</location>
        <topology evidence="3">Multi-pass membrane protein</topology>
    </subcellularLocation>
</comment>
<evidence type="ECO:0000256" key="12">
    <source>
        <dbReference type="ARBA" id="ARBA00023136"/>
    </source>
</evidence>
<dbReference type="Gene3D" id="2.60.120.10">
    <property type="entry name" value="Jelly Rolls"/>
    <property type="match status" value="1"/>
</dbReference>
<dbReference type="Gene3D" id="3.40.50.1100">
    <property type="match status" value="2"/>
</dbReference>
<dbReference type="InterPro" id="IPR023026">
    <property type="entry name" value="Trp_synth_beta/beta-like"/>
</dbReference>
<keyword evidence="11" id="KW-0663">Pyridoxal phosphate</keyword>
<evidence type="ECO:0000256" key="5">
    <source>
        <dbReference type="ARBA" id="ARBA00009982"/>
    </source>
</evidence>
<dbReference type="SUPFAM" id="SSF103506">
    <property type="entry name" value="Mitochondrial carrier"/>
    <property type="match status" value="1"/>
</dbReference>
<dbReference type="SUPFAM" id="SSF53686">
    <property type="entry name" value="Tryptophan synthase beta subunit-like PLP-dependent enzymes"/>
    <property type="match status" value="1"/>
</dbReference>
<evidence type="ECO:0000256" key="3">
    <source>
        <dbReference type="ARBA" id="ARBA00004141"/>
    </source>
</evidence>
<keyword evidence="20" id="KW-1185">Reference proteome</keyword>
<dbReference type="InterPro" id="IPR001926">
    <property type="entry name" value="TrpB-like_PALP"/>
</dbReference>
<dbReference type="PIRSF" id="PIRSF001413">
    <property type="entry name" value="Trp_syn_beta"/>
    <property type="match status" value="1"/>
</dbReference>
<accession>A0A9P1M5I7</accession>
<dbReference type="GO" id="GO:0016020">
    <property type="term" value="C:membrane"/>
    <property type="evidence" value="ECO:0007669"/>
    <property type="project" value="UniProtKB-SubCell"/>
</dbReference>
<dbReference type="PIRSF" id="PIRSF500824">
    <property type="entry name" value="TrpB_prok"/>
    <property type="match status" value="1"/>
</dbReference>
<name>A0A9P1M5I7_9DINO</name>
<dbReference type="Pfam" id="PF00153">
    <property type="entry name" value="Mito_carr"/>
    <property type="match status" value="3"/>
</dbReference>
<comment type="function">
    <text evidence="2">The beta subunit is responsible for the synthesis of L-tryptophan from indole and L-serine.</text>
</comment>
<dbReference type="InterPro" id="IPR014710">
    <property type="entry name" value="RmlC-like_jellyroll"/>
</dbReference>
<dbReference type="EMBL" id="CAMXCT030006749">
    <property type="protein sequence ID" value="CAL4806732.1"/>
    <property type="molecule type" value="Genomic_DNA"/>
</dbReference>
<comment type="similarity">
    <text evidence="5">Belongs to the TrpB family.</text>
</comment>
<dbReference type="AlphaFoldDB" id="A0A9P1M5I7"/>
<dbReference type="EC" id="4.2.1.20" evidence="7"/>
<reference evidence="18" key="1">
    <citation type="submission" date="2022-10" db="EMBL/GenBank/DDBJ databases">
        <authorList>
            <person name="Chen Y."/>
            <person name="Dougan E. K."/>
            <person name="Chan C."/>
            <person name="Rhodes N."/>
            <person name="Thang M."/>
        </authorList>
    </citation>
    <scope>NUCLEOTIDE SEQUENCE</scope>
</reference>
<dbReference type="InterPro" id="IPR036052">
    <property type="entry name" value="TrpB-like_PALP_sf"/>
</dbReference>
<keyword evidence="12 16" id="KW-0472">Membrane</keyword>
<evidence type="ECO:0000256" key="14">
    <source>
        <dbReference type="ARBA" id="ARBA00023239"/>
    </source>
</evidence>
<reference evidence="19" key="2">
    <citation type="submission" date="2024-04" db="EMBL/GenBank/DDBJ databases">
        <authorList>
            <person name="Chen Y."/>
            <person name="Shah S."/>
            <person name="Dougan E. K."/>
            <person name="Thang M."/>
            <person name="Chan C."/>
        </authorList>
    </citation>
    <scope>NUCLEOTIDE SEQUENCE [LARGE SCALE GENOMIC DNA]</scope>
</reference>
<dbReference type="EMBL" id="CAMXCT010006749">
    <property type="protein sequence ID" value="CAI4019420.1"/>
    <property type="molecule type" value="Genomic_DNA"/>
</dbReference>
<comment type="pathway">
    <text evidence="4">Amino-acid biosynthesis; L-tryptophan biosynthesis; L-tryptophan from chorismate: step 5/5.</text>
</comment>
<evidence type="ECO:0000256" key="7">
    <source>
        <dbReference type="ARBA" id="ARBA00012043"/>
    </source>
</evidence>
<evidence type="ECO:0000256" key="9">
    <source>
        <dbReference type="ARBA" id="ARBA00022692"/>
    </source>
</evidence>
<feature type="repeat" description="Solcar" evidence="16">
    <location>
        <begin position="960"/>
        <end position="1046"/>
    </location>
</feature>
<evidence type="ECO:0000256" key="15">
    <source>
        <dbReference type="ARBA" id="ARBA00049047"/>
    </source>
</evidence>
<keyword evidence="14" id="KW-0456">Lyase</keyword>
<keyword evidence="9 16" id="KW-0812">Transmembrane</keyword>
<evidence type="ECO:0000256" key="13">
    <source>
        <dbReference type="ARBA" id="ARBA00023141"/>
    </source>
</evidence>
<comment type="subunit">
    <text evidence="6">Tetramer of two alpha and two beta chains.</text>
</comment>
<feature type="repeat" description="Solcar" evidence="16">
    <location>
        <begin position="1048"/>
        <end position="1133"/>
    </location>
</feature>
<evidence type="ECO:0000313" key="19">
    <source>
        <dbReference type="EMBL" id="CAL1172795.1"/>
    </source>
</evidence>
<dbReference type="EMBL" id="CAMXCT020006749">
    <property type="protein sequence ID" value="CAL1172795.1"/>
    <property type="molecule type" value="Genomic_DNA"/>
</dbReference>
<evidence type="ECO:0000256" key="4">
    <source>
        <dbReference type="ARBA" id="ARBA00004733"/>
    </source>
</evidence>
<evidence type="ECO:0000256" key="8">
    <source>
        <dbReference type="ARBA" id="ARBA00022605"/>
    </source>
</evidence>
<keyword evidence="8" id="KW-0028">Amino-acid biosynthesis</keyword>
<dbReference type="Pfam" id="PF00291">
    <property type="entry name" value="PALP"/>
    <property type="match status" value="1"/>
</dbReference>
<sequence>MHHVLRPNAAARRAFAAIACDSVKVPKAWYNIQADLKVPLPPPLHPGELRPCLPDDFAPLFPMSLIQQEISTERYIDIPEPVREVLELWRPSPLFRASRWEKALKLPQDVKIFYKYEGGSPSGSHKTNTAVAQIFYNKEAGTKKVTTETGAGQWGSALAFSGAQFDLPVEVYQVKVSYEQKPYLKAFIETCGAQIYPSPSHRTQYGAKVLQEDPACPGSLGIAISEAIEACVTSGGTAKYALGSVLSHVLMHQTVIGLEAIEQMEISGESPDVVVGCTGGGSNFAGITFPFLGQKLRGERNKIRFVAVEPAACPSLTKGVYAYDFGDTAQMTPLIKAHTLGAAFIPPKVHSGGLRYHAMAPLISHLKELGELEARAVPQSAAFQAGASFFQSEGILPAPEATHAIEGALAEAKDAASKGEPRSILFNMCGHGHFDMAAWQKWSEGQLEDFDYPDELVQEALKSVPGLNGVDWLLREERHRAWACENVHLKVIDNQPWEAWALDRQDAFAELTFKVLNPHPLKDVDREDFLWSLASPPYNQTAPDGAKRQPEVATARFWTIMHVPPGRAFAVEQMNRLDIVRDWLPQLFTHLGVAGSVDMYATRVGRRKVGSYGWHMDTVDALIYVLKGTKRVRVAGRYPGSKVTLDKVLNAGSLVYVPGGRFHILHALPTDVDAKTAQMVVVLSIGLFNPNEDLLEVRTETYRSAFENQNLLWSDVTGQASALPENFPRKPEVIYADKDALDSKGLGALHRRALQSDSLRLTMLLHQGAEVNLRSRPEEGKPSITPLGLAACCVQDEEKALLISTKLLEFGAAATVEFHSDGKNFSVVDVARRRNDAFAAQLLLRLHTATDTTVDYEKDDKDGGTVHSLAGSFAGAAQTAFWHPLDVLKTRMQVRDGTVGSVHAYGSLRQAVSSTWQSEGLRGFFRGVLPNVAGSTIAWGVQMPLYQLFKTMAYGEETSAQTAKDSACSLAAGMVTNMVVHPIFLIKTRFQLQRGQGKVYQGIFHAVTTIASEEGLPGFYRGFMPSLMLCSHGAILLVAYDRFKTRFDSVLAASCCAKIFASVATYPLQVVRSVMQQRPTNGPFEYTSAPRTVQLLWQRNGLPAFYRGILPQMMRTVPQAMAFFSIYEYALTAFRFGTNS</sequence>
<dbReference type="OrthoDB" id="504868at2759"/>
<dbReference type="PANTHER" id="PTHR48077:SF6">
    <property type="entry name" value="TRYPTOPHAN SYNTHASE"/>
    <property type="match status" value="1"/>
</dbReference>
<evidence type="ECO:0000256" key="11">
    <source>
        <dbReference type="ARBA" id="ARBA00022898"/>
    </source>
</evidence>
<dbReference type="InterPro" id="IPR011051">
    <property type="entry name" value="RmlC_Cupin_sf"/>
</dbReference>
<comment type="cofactor">
    <cofactor evidence="1">
        <name>pyridoxal 5'-phosphate</name>
        <dbReference type="ChEBI" id="CHEBI:597326"/>
    </cofactor>
</comment>
<dbReference type="Gene3D" id="1.50.40.10">
    <property type="entry name" value="Mitochondrial carrier domain"/>
    <property type="match status" value="2"/>
</dbReference>
<dbReference type="InterPro" id="IPR006316">
    <property type="entry name" value="Trp_synth_b-like"/>
</dbReference>
<comment type="catalytic activity">
    <reaction evidence="15">
        <text>(1S,2R)-1-C-(indol-3-yl)glycerol 3-phosphate + L-serine = D-glyceraldehyde 3-phosphate + L-tryptophan + H2O</text>
        <dbReference type="Rhea" id="RHEA:10532"/>
        <dbReference type="ChEBI" id="CHEBI:15377"/>
        <dbReference type="ChEBI" id="CHEBI:33384"/>
        <dbReference type="ChEBI" id="CHEBI:57912"/>
        <dbReference type="ChEBI" id="CHEBI:58866"/>
        <dbReference type="ChEBI" id="CHEBI:59776"/>
        <dbReference type="EC" id="4.2.1.20"/>
    </reaction>
</comment>
<feature type="domain" description="Tryptophan synthase beta chain-like PALP" evidence="17">
    <location>
        <begin position="87"/>
        <end position="430"/>
    </location>
</feature>
<dbReference type="Proteomes" id="UP001152797">
    <property type="component" value="Unassembled WGS sequence"/>
</dbReference>
<keyword evidence="13" id="KW-0057">Aromatic amino acid biosynthesis</keyword>
<protein>
    <recommendedName>
        <fullName evidence="7">tryptophan synthase</fullName>
        <ecNumber evidence="7">4.2.1.20</ecNumber>
    </recommendedName>
</protein>
<evidence type="ECO:0000259" key="17">
    <source>
        <dbReference type="Pfam" id="PF00291"/>
    </source>
</evidence>
<evidence type="ECO:0000256" key="10">
    <source>
        <dbReference type="ARBA" id="ARBA00022822"/>
    </source>
</evidence>
<dbReference type="SUPFAM" id="SSF51182">
    <property type="entry name" value="RmlC-like cupins"/>
    <property type="match status" value="1"/>
</dbReference>
<dbReference type="GO" id="GO:0004834">
    <property type="term" value="F:tryptophan synthase activity"/>
    <property type="evidence" value="ECO:0007669"/>
    <property type="project" value="UniProtKB-EC"/>
</dbReference>
<dbReference type="NCBIfam" id="NF009057">
    <property type="entry name" value="PRK12391.1"/>
    <property type="match status" value="1"/>
</dbReference>
<evidence type="ECO:0000256" key="2">
    <source>
        <dbReference type="ARBA" id="ARBA00002786"/>
    </source>
</evidence>
<evidence type="ECO:0000256" key="6">
    <source>
        <dbReference type="ARBA" id="ARBA00011270"/>
    </source>
</evidence>
<dbReference type="PROSITE" id="PS50920">
    <property type="entry name" value="SOLCAR"/>
    <property type="match status" value="3"/>
</dbReference>
<evidence type="ECO:0000313" key="18">
    <source>
        <dbReference type="EMBL" id="CAI4019420.1"/>
    </source>
</evidence>
<gene>
    <name evidence="18" type="ORF">C1SCF055_LOCUS43922</name>
</gene>
<dbReference type="PANTHER" id="PTHR48077">
    <property type="entry name" value="TRYPTOPHAN SYNTHASE-RELATED"/>
    <property type="match status" value="1"/>
</dbReference>
<keyword evidence="10" id="KW-0822">Tryptophan biosynthesis</keyword>
<dbReference type="GO" id="GO:0052684">
    <property type="term" value="F:L-serine hydro-lyase (adding indole, L-tryptophan-forming) activity"/>
    <property type="evidence" value="ECO:0007669"/>
    <property type="project" value="TreeGrafter"/>
</dbReference>
<organism evidence="18">
    <name type="scientific">Cladocopium goreaui</name>
    <dbReference type="NCBI Taxonomy" id="2562237"/>
    <lineage>
        <taxon>Eukaryota</taxon>
        <taxon>Sar</taxon>
        <taxon>Alveolata</taxon>
        <taxon>Dinophyceae</taxon>
        <taxon>Suessiales</taxon>
        <taxon>Symbiodiniaceae</taxon>
        <taxon>Cladocopium</taxon>
    </lineage>
</organism>
<dbReference type="NCBIfam" id="TIGR01415">
    <property type="entry name" value="trpB_rel"/>
    <property type="match status" value="1"/>
</dbReference>